<dbReference type="Proteomes" id="UP000309170">
    <property type="component" value="Unassembled WGS sequence"/>
</dbReference>
<dbReference type="EMBL" id="SZNT01000732">
    <property type="protein sequence ID" value="TKH02832.1"/>
    <property type="molecule type" value="Genomic_DNA"/>
</dbReference>
<dbReference type="Pfam" id="PF14311">
    <property type="entry name" value="DUF4379"/>
    <property type="match status" value="1"/>
</dbReference>
<evidence type="ECO:0000313" key="2">
    <source>
        <dbReference type="EMBL" id="TKH02832.1"/>
    </source>
</evidence>
<accession>A0A9X8ZC97</accession>
<name>A0A9X8ZC97_9BACI</name>
<dbReference type="AlphaFoldDB" id="A0A9X8ZC97"/>
<gene>
    <name evidence="2" type="ORF">FC678_25665</name>
</gene>
<evidence type="ECO:0000259" key="1">
    <source>
        <dbReference type="Pfam" id="PF14311"/>
    </source>
</evidence>
<protein>
    <recommendedName>
        <fullName evidence="1">Treble clef zinc finger domain-containing protein</fullName>
    </recommendedName>
</protein>
<evidence type="ECO:0000313" key="3">
    <source>
        <dbReference type="Proteomes" id="UP000309170"/>
    </source>
</evidence>
<sequence>MLEKEKSISILYPNLIEEWHPVKNKRIYPDFIPFGTYKKLWWKCSKGHEWESTIDSRNRGNCFVNRWKSY</sequence>
<proteinExistence type="predicted"/>
<feature type="domain" description="Treble clef zinc finger" evidence="1">
    <location>
        <begin position="15"/>
        <end position="62"/>
    </location>
</feature>
<organism evidence="2 3">
    <name type="scientific">Peribacillus simplex</name>
    <dbReference type="NCBI Taxonomy" id="1478"/>
    <lineage>
        <taxon>Bacteria</taxon>
        <taxon>Bacillati</taxon>
        <taxon>Bacillota</taxon>
        <taxon>Bacilli</taxon>
        <taxon>Bacillales</taxon>
        <taxon>Bacillaceae</taxon>
        <taxon>Peribacillus</taxon>
    </lineage>
</organism>
<reference evidence="2 3" key="1">
    <citation type="journal article" date="2019" name="Environ. Microbiol.">
        <title>An active ?-lactamase is a part of an orchestrated cell wall stress resistance network of Bacillus subtilis and related rhizosphere species.</title>
        <authorList>
            <person name="Bucher T."/>
            <person name="Keren-Paz A."/>
            <person name="Hausser J."/>
            <person name="Olender T."/>
            <person name="Cytryn E."/>
            <person name="Kolodkin-Gal I."/>
        </authorList>
    </citation>
    <scope>NUCLEOTIDE SEQUENCE [LARGE SCALE GENOMIC DNA]</scope>
    <source>
        <strain evidence="2 3">I4</strain>
    </source>
</reference>
<dbReference type="InterPro" id="IPR025487">
    <property type="entry name" value="DUF4379"/>
</dbReference>
<dbReference type="RefSeq" id="WP_137024780.1">
    <property type="nucleotide sequence ID" value="NZ_SZNT01000732.1"/>
</dbReference>
<comment type="caution">
    <text evidence="2">The sequence shown here is derived from an EMBL/GenBank/DDBJ whole genome shotgun (WGS) entry which is preliminary data.</text>
</comment>